<accession>A0A433JTC7</accession>
<dbReference type="PROSITE" id="PS51257">
    <property type="entry name" value="PROKAR_LIPOPROTEIN"/>
    <property type="match status" value="1"/>
</dbReference>
<keyword evidence="3" id="KW-1185">Reference proteome</keyword>
<feature type="signal peptide" evidence="1">
    <location>
        <begin position="1"/>
        <end position="23"/>
    </location>
</feature>
<keyword evidence="1" id="KW-0732">Signal</keyword>
<reference evidence="2 3" key="1">
    <citation type="submission" date="2018-12" db="EMBL/GenBank/DDBJ databases">
        <authorList>
            <person name="Li F."/>
        </authorList>
    </citation>
    <scope>NUCLEOTIDE SEQUENCE [LARGE SCALE GENOMIC DNA]</scope>
    <source>
        <strain evidence="2 3">EGI 6500705</strain>
    </source>
</reference>
<dbReference type="EMBL" id="RZGZ01000002">
    <property type="protein sequence ID" value="RUR01583.1"/>
    <property type="molecule type" value="Genomic_DNA"/>
</dbReference>
<dbReference type="OrthoDB" id="5112276at2"/>
<dbReference type="RefSeq" id="WP_127049260.1">
    <property type="nucleotide sequence ID" value="NZ_RZGZ01000002.1"/>
</dbReference>
<evidence type="ECO:0000313" key="3">
    <source>
        <dbReference type="Proteomes" id="UP000274909"/>
    </source>
</evidence>
<comment type="caution">
    <text evidence="2">The sequence shown here is derived from an EMBL/GenBank/DDBJ whole genome shotgun (WGS) entry which is preliminary data.</text>
</comment>
<feature type="chain" id="PRO_5019456935" description="LppX_LprAFG lipoprotein" evidence="1">
    <location>
        <begin position="24"/>
        <end position="252"/>
    </location>
</feature>
<gene>
    <name evidence="2" type="ORF">ELQ94_08840</name>
</gene>
<evidence type="ECO:0000313" key="2">
    <source>
        <dbReference type="EMBL" id="RUR01583.1"/>
    </source>
</evidence>
<dbReference type="AlphaFoldDB" id="A0A433JTC7"/>
<organism evidence="2 3">
    <name type="scientific">Labedella endophytica</name>
    <dbReference type="NCBI Taxonomy" id="1523160"/>
    <lineage>
        <taxon>Bacteria</taxon>
        <taxon>Bacillati</taxon>
        <taxon>Actinomycetota</taxon>
        <taxon>Actinomycetes</taxon>
        <taxon>Micrococcales</taxon>
        <taxon>Microbacteriaceae</taxon>
        <taxon>Labedella</taxon>
    </lineage>
</organism>
<evidence type="ECO:0000256" key="1">
    <source>
        <dbReference type="SAM" id="SignalP"/>
    </source>
</evidence>
<evidence type="ECO:0008006" key="4">
    <source>
        <dbReference type="Google" id="ProtNLM"/>
    </source>
</evidence>
<proteinExistence type="predicted"/>
<name>A0A433JTC7_9MICO</name>
<sequence>MRSRLVAGAALVAALALSGCTTAAEPVPTETPSNVDLSQVDVTDVERNGIEYLSGESAIDAVLAAMDDAGPVTMSGTFQERADEDGGGPTRRLEITFEGTETRFRAEVTAAGVTAQAIVVDGRAYVTGDAGFAALLGVPEADGGTVCLASDDRRIVAWAPAFSPSALVASILRPSDGVSLDAAAGADLETASMEFVIGSGGSPIGSLEVATTGPAVPLRLVAADPRGDVDVSFAWDVEPQIAAPTDLAVPCA</sequence>
<protein>
    <recommendedName>
        <fullName evidence="4">LppX_LprAFG lipoprotein</fullName>
    </recommendedName>
</protein>
<dbReference type="Proteomes" id="UP000274909">
    <property type="component" value="Unassembled WGS sequence"/>
</dbReference>